<feature type="domain" description="Methyltransferase" evidence="1">
    <location>
        <begin position="86"/>
        <end position="210"/>
    </location>
</feature>
<dbReference type="InterPro" id="IPR029063">
    <property type="entry name" value="SAM-dependent_MTases_sf"/>
</dbReference>
<organism evidence="2 3">
    <name type="scientific">Chryseobacterium artocarpi</name>
    <dbReference type="NCBI Taxonomy" id="1414727"/>
    <lineage>
        <taxon>Bacteria</taxon>
        <taxon>Pseudomonadati</taxon>
        <taxon>Bacteroidota</taxon>
        <taxon>Flavobacteriia</taxon>
        <taxon>Flavobacteriales</taxon>
        <taxon>Weeksellaceae</taxon>
        <taxon>Chryseobacterium group</taxon>
        <taxon>Chryseobacterium</taxon>
    </lineage>
</organism>
<comment type="caution">
    <text evidence="2">The sequence shown here is derived from an EMBL/GenBank/DDBJ whole genome shotgun (WGS) entry which is preliminary data.</text>
</comment>
<gene>
    <name evidence="2" type="ORF">BBI01_00065</name>
</gene>
<dbReference type="CDD" id="cd02440">
    <property type="entry name" value="AdoMet_MTases"/>
    <property type="match status" value="1"/>
</dbReference>
<dbReference type="Pfam" id="PF13847">
    <property type="entry name" value="Methyltransf_31"/>
    <property type="match status" value="1"/>
</dbReference>
<dbReference type="OrthoDB" id="1119595at2"/>
<dbReference type="PANTHER" id="PTHR43861">
    <property type="entry name" value="TRANS-ACONITATE 2-METHYLTRANSFERASE-RELATED"/>
    <property type="match status" value="1"/>
</dbReference>
<keyword evidence="3" id="KW-1185">Reference proteome</keyword>
<evidence type="ECO:0000313" key="2">
    <source>
        <dbReference type="EMBL" id="OCA76898.1"/>
    </source>
</evidence>
<sequence length="328" mass="38249">MRLLTLEDLRDIYIKFHQRGLPFLFSKLKIDSFQRTKSAFNEKEIKAANFWNIPEIRLRWNELVTGNPDTTYEEYLSENYFQDAAEVKVLALGSGVCSHELRLAELNPHWKVECFDFSDQLLSIADEIAKGKDLHNISFHAENILKYNFEPGKYDIVFFHASLHHFENIFQFLKEVVIKSLKPDGCLIINEFVGKNRLQYSKKQIQYINKALQIIPKPYKRIYKTNLYKNSYYGSGVVRMIIADPSECVDSESIIPAIHEYFETVEEKAIGNNLLQSVFKDIAHHFVGNESNVEKQRILKAVFQLEDDFLKNNPSDFVFGIYRVKGTK</sequence>
<dbReference type="Proteomes" id="UP000092651">
    <property type="component" value="Unassembled WGS sequence"/>
</dbReference>
<dbReference type="InterPro" id="IPR025714">
    <property type="entry name" value="Methyltranfer_dom"/>
</dbReference>
<dbReference type="EMBL" id="MAYH01000001">
    <property type="protein sequence ID" value="OCA76898.1"/>
    <property type="molecule type" value="Genomic_DNA"/>
</dbReference>
<dbReference type="RefSeq" id="WP_065392657.1">
    <property type="nucleotide sequence ID" value="NZ_MAYH01000001.1"/>
</dbReference>
<protein>
    <recommendedName>
        <fullName evidence="1">Methyltransferase domain-containing protein</fullName>
    </recommendedName>
</protein>
<accession>A0A1B8ZZ43</accession>
<evidence type="ECO:0000259" key="1">
    <source>
        <dbReference type="Pfam" id="PF13847"/>
    </source>
</evidence>
<dbReference type="SUPFAM" id="SSF53335">
    <property type="entry name" value="S-adenosyl-L-methionine-dependent methyltransferases"/>
    <property type="match status" value="1"/>
</dbReference>
<reference evidence="2 3" key="1">
    <citation type="submission" date="2016-07" db="EMBL/GenBank/DDBJ databases">
        <authorList>
            <person name="Jeong J.-J."/>
            <person name="Kim D.W."/>
            <person name="Sang M.K."/>
            <person name="Choi I.-G."/>
            <person name="Kim K.D."/>
        </authorList>
    </citation>
    <scope>NUCLEOTIDE SEQUENCE [LARGE SCALE GENOMIC DNA]</scope>
    <source>
        <strain evidence="2 3">UTM-3</strain>
    </source>
</reference>
<dbReference type="AlphaFoldDB" id="A0A1B8ZZ43"/>
<evidence type="ECO:0000313" key="3">
    <source>
        <dbReference type="Proteomes" id="UP000092651"/>
    </source>
</evidence>
<proteinExistence type="predicted"/>
<dbReference type="Gene3D" id="3.40.50.150">
    <property type="entry name" value="Vaccinia Virus protein VP39"/>
    <property type="match status" value="1"/>
</dbReference>
<name>A0A1B8ZZ43_9FLAO</name>